<organism evidence="1 2">
    <name type="scientific">Ascaris lumbricoides</name>
    <name type="common">Giant roundworm</name>
    <dbReference type="NCBI Taxonomy" id="6252"/>
    <lineage>
        <taxon>Eukaryota</taxon>
        <taxon>Metazoa</taxon>
        <taxon>Ecdysozoa</taxon>
        <taxon>Nematoda</taxon>
        <taxon>Chromadorea</taxon>
        <taxon>Rhabditida</taxon>
        <taxon>Spirurina</taxon>
        <taxon>Ascaridomorpha</taxon>
        <taxon>Ascaridoidea</taxon>
        <taxon>Ascarididae</taxon>
        <taxon>Ascaris</taxon>
    </lineage>
</organism>
<dbReference type="Proteomes" id="UP000036681">
    <property type="component" value="Unplaced"/>
</dbReference>
<name>A0A0M3IAQ5_ASCLU</name>
<dbReference type="AlphaFoldDB" id="A0A0M3IAQ5"/>
<proteinExistence type="predicted"/>
<dbReference type="WBParaSite" id="ALUE_0001469001-mRNA-1">
    <property type="protein sequence ID" value="ALUE_0001469001-mRNA-1"/>
    <property type="gene ID" value="ALUE_0001469001"/>
</dbReference>
<keyword evidence="1" id="KW-1185">Reference proteome</keyword>
<reference evidence="2" key="1">
    <citation type="submission" date="2017-02" db="UniProtKB">
        <authorList>
            <consortium name="WormBaseParasite"/>
        </authorList>
    </citation>
    <scope>IDENTIFICATION</scope>
</reference>
<evidence type="ECO:0000313" key="2">
    <source>
        <dbReference type="WBParaSite" id="ALUE_0001469001-mRNA-1"/>
    </source>
</evidence>
<sequence length="166" mass="19045">MLPSDGRTDTVNGQRIYREDKKQPREVRYASGRLLDDLMSWIVHIRFQRCCSVRAHFKCRLKTMKCTDAVVCINVNSQQLFAEKGVRSYFAGIKCSFEVEAEERNWMKQEGKSVHFSLLRVRIQIGHRSSKTQLAALSMFVTPTVVRMGIHFRSSESVAQNLSVAS</sequence>
<protein>
    <submittedName>
        <fullName evidence="2">Uncharacterized protein</fullName>
    </submittedName>
</protein>
<accession>A0A0M3IAQ5</accession>
<evidence type="ECO:0000313" key="1">
    <source>
        <dbReference type="Proteomes" id="UP000036681"/>
    </source>
</evidence>